<reference evidence="1 2" key="1">
    <citation type="submission" date="2019-08" db="EMBL/GenBank/DDBJ databases">
        <title>Whole genome of Aphis craccivora.</title>
        <authorList>
            <person name="Voronova N.V."/>
            <person name="Shulinski R.S."/>
            <person name="Bandarenka Y.V."/>
            <person name="Zhorov D.G."/>
            <person name="Warner D."/>
        </authorList>
    </citation>
    <scope>NUCLEOTIDE SEQUENCE [LARGE SCALE GENOMIC DNA]</scope>
    <source>
        <strain evidence="1">180601</strain>
        <tissue evidence="1">Whole Body</tissue>
    </source>
</reference>
<dbReference type="Proteomes" id="UP000478052">
    <property type="component" value="Unassembled WGS sequence"/>
</dbReference>
<sequence>MVSSINSSKKILEGKLMENLVFYKHKKIYDFSTSKLLANFGVFDRFHAQIHGCFFHYTQAVYRKVVDVGLPNDYVSSEGDPLIKTIVRRISALPLVPIKQLDDLWLIIEVNRSKSSQYKHAKIEDDMKLLQRGKKLRVKELLKK</sequence>
<dbReference type="OrthoDB" id="10029846at2759"/>
<dbReference type="EMBL" id="VUJU01008740">
    <property type="protein sequence ID" value="KAF0726458.1"/>
    <property type="molecule type" value="Genomic_DNA"/>
</dbReference>
<dbReference type="AlphaFoldDB" id="A0A6G0WH18"/>
<keyword evidence="2" id="KW-1185">Reference proteome</keyword>
<proteinExistence type="predicted"/>
<protein>
    <submittedName>
        <fullName evidence="1">MULE domain-containing protein</fullName>
    </submittedName>
</protein>
<name>A0A6G0WH18_APHCR</name>
<evidence type="ECO:0000313" key="2">
    <source>
        <dbReference type="Proteomes" id="UP000478052"/>
    </source>
</evidence>
<accession>A0A6G0WH18</accession>
<evidence type="ECO:0000313" key="1">
    <source>
        <dbReference type="EMBL" id="KAF0726458.1"/>
    </source>
</evidence>
<organism evidence="1 2">
    <name type="scientific">Aphis craccivora</name>
    <name type="common">Cowpea aphid</name>
    <dbReference type="NCBI Taxonomy" id="307492"/>
    <lineage>
        <taxon>Eukaryota</taxon>
        <taxon>Metazoa</taxon>
        <taxon>Ecdysozoa</taxon>
        <taxon>Arthropoda</taxon>
        <taxon>Hexapoda</taxon>
        <taxon>Insecta</taxon>
        <taxon>Pterygota</taxon>
        <taxon>Neoptera</taxon>
        <taxon>Paraneoptera</taxon>
        <taxon>Hemiptera</taxon>
        <taxon>Sternorrhyncha</taxon>
        <taxon>Aphidomorpha</taxon>
        <taxon>Aphidoidea</taxon>
        <taxon>Aphididae</taxon>
        <taxon>Aphidini</taxon>
        <taxon>Aphis</taxon>
        <taxon>Aphis</taxon>
    </lineage>
</organism>
<gene>
    <name evidence="1" type="ORF">FWK35_00030502</name>
</gene>
<comment type="caution">
    <text evidence="1">The sequence shown here is derived from an EMBL/GenBank/DDBJ whole genome shotgun (WGS) entry which is preliminary data.</text>
</comment>